<dbReference type="EMBL" id="JAEQNC010000007">
    <property type="protein sequence ID" value="MBL0373083.1"/>
    <property type="molecule type" value="Genomic_DNA"/>
</dbReference>
<reference evidence="1" key="1">
    <citation type="submission" date="2021-01" db="EMBL/GenBank/DDBJ databases">
        <title>Rhizobium sp. strain KVB221 16S ribosomal RNA gene Genome sequencing and assembly.</title>
        <authorList>
            <person name="Kang M."/>
        </authorList>
    </citation>
    <scope>NUCLEOTIDE SEQUENCE</scope>
    <source>
        <strain evidence="1">KVB221</strain>
    </source>
</reference>
<name>A0A936YP54_9HYPH</name>
<dbReference type="Gene3D" id="3.40.710.10">
    <property type="entry name" value="DD-peptidase/beta-lactamase superfamily"/>
    <property type="match status" value="1"/>
</dbReference>
<keyword evidence="2" id="KW-1185">Reference proteome</keyword>
<dbReference type="Proteomes" id="UP000633219">
    <property type="component" value="Unassembled WGS sequence"/>
</dbReference>
<dbReference type="GO" id="GO:0016787">
    <property type="term" value="F:hydrolase activity"/>
    <property type="evidence" value="ECO:0007669"/>
    <property type="project" value="UniProtKB-KW"/>
</dbReference>
<evidence type="ECO:0000313" key="2">
    <source>
        <dbReference type="Proteomes" id="UP000633219"/>
    </source>
</evidence>
<comment type="caution">
    <text evidence="1">The sequence shown here is derived from an EMBL/GenBank/DDBJ whole genome shotgun (WGS) entry which is preliminary data.</text>
</comment>
<proteinExistence type="predicted"/>
<dbReference type="InterPro" id="IPR012338">
    <property type="entry name" value="Beta-lactam/transpept-like"/>
</dbReference>
<dbReference type="PANTHER" id="PTHR43283:SF7">
    <property type="entry name" value="BETA-LACTAMASE-RELATED DOMAIN-CONTAINING PROTEIN"/>
    <property type="match status" value="1"/>
</dbReference>
<organism evidence="1 2">
    <name type="scientific">Rhizobium setariae</name>
    <dbReference type="NCBI Taxonomy" id="2801340"/>
    <lineage>
        <taxon>Bacteria</taxon>
        <taxon>Pseudomonadati</taxon>
        <taxon>Pseudomonadota</taxon>
        <taxon>Alphaproteobacteria</taxon>
        <taxon>Hyphomicrobiales</taxon>
        <taxon>Rhizobiaceae</taxon>
        <taxon>Rhizobium/Agrobacterium group</taxon>
        <taxon>Rhizobium</taxon>
    </lineage>
</organism>
<dbReference type="InterPro" id="IPR050789">
    <property type="entry name" value="Diverse_Enzym_Activities"/>
</dbReference>
<dbReference type="SUPFAM" id="SSF56601">
    <property type="entry name" value="beta-lactamase/transpeptidase-like"/>
    <property type="match status" value="1"/>
</dbReference>
<dbReference type="AlphaFoldDB" id="A0A936YP54"/>
<dbReference type="PANTHER" id="PTHR43283">
    <property type="entry name" value="BETA-LACTAMASE-RELATED"/>
    <property type="match status" value="1"/>
</dbReference>
<gene>
    <name evidence="1" type="ORF">JJB09_13695</name>
</gene>
<protein>
    <submittedName>
        <fullName evidence="1">Serine hydrolase</fullName>
    </submittedName>
</protein>
<evidence type="ECO:0000313" key="1">
    <source>
        <dbReference type="EMBL" id="MBL0373083.1"/>
    </source>
</evidence>
<accession>A0A936YP54</accession>
<keyword evidence="1" id="KW-0378">Hydrolase</keyword>
<sequence length="558" mass="61185">MADIAEPVRAHALIDNSAFLPPADAQVAHEAFSGTLGIGEAPMFTIPVEFKSDQVLGKDPQLFPGVALSFVSIGDNLVPQTQDIIRNGSLGGGRSFWDIIVQPGKVWSEATDDGWSRASFPFSLMNSIEGETHNGVATFLYKGTQVSRIRYQILTQTSPFYVEDYFTASGALEAAYKPGKLLEEASIKATYETSQAVAEKILPWSELEKKFGKDKLAGFDSKIRPAEIVLDGLSIDDSFYLKSCPTPVGELPFCDRQRFGVWSVTKSAGNTAAMLAIAEKYGPEIFDTRLVDYITEARDAPGWKDVTFGDALNMATGMGNGSDKATPAAISDPLGKAYYAWYEARTTKDKIDALLKGAKPYPWGPGKVARYRDEDMFLLGVAMTRYLQSKEGPAANVWDFLKREVYQPIGISYAPINKTIEADPKQDQPLMAYGFYPTIGDLIKIARLYQNGGKFQGRQIFNAQRLADLMPAKQAVGLATGNPEKPEYYKAFWRSSYKAASGCTFSFPIMDGWGENYVLLLPKDVTVFRLAKNWDGDAGAGELGNMTAVAGRLKDLCD</sequence>